<dbReference type="EMBL" id="NJES01000276">
    <property type="protein sequence ID" value="PHH74402.1"/>
    <property type="molecule type" value="Genomic_DNA"/>
</dbReference>
<keyword evidence="3" id="KW-1185">Reference proteome</keyword>
<evidence type="ECO:0000256" key="1">
    <source>
        <dbReference type="SAM" id="SignalP"/>
    </source>
</evidence>
<proteinExistence type="predicted"/>
<keyword evidence="1" id="KW-0732">Signal</keyword>
<dbReference type="Proteomes" id="UP000226431">
    <property type="component" value="Unassembled WGS sequence"/>
</dbReference>
<reference evidence="2 3" key="1">
    <citation type="submission" date="2017-06" db="EMBL/GenBank/DDBJ databases">
        <title>Ant-infecting Ophiocordyceps genomes reveal a high diversity of potential behavioral manipulation genes and a possible major role for enterotoxins.</title>
        <authorList>
            <person name="De Bekker C."/>
            <person name="Evans H.C."/>
            <person name="Brachmann A."/>
            <person name="Hughes D.P."/>
        </authorList>
    </citation>
    <scope>NUCLEOTIDE SEQUENCE [LARGE SCALE GENOMIC DNA]</scope>
    <source>
        <strain evidence="2 3">Map16</strain>
    </source>
</reference>
<organism evidence="2 3">
    <name type="scientific">Ophiocordyceps camponoti-rufipedis</name>
    <dbReference type="NCBI Taxonomy" id="2004952"/>
    <lineage>
        <taxon>Eukaryota</taxon>
        <taxon>Fungi</taxon>
        <taxon>Dikarya</taxon>
        <taxon>Ascomycota</taxon>
        <taxon>Pezizomycotina</taxon>
        <taxon>Sordariomycetes</taxon>
        <taxon>Hypocreomycetidae</taxon>
        <taxon>Hypocreales</taxon>
        <taxon>Ophiocordycipitaceae</taxon>
        <taxon>Ophiocordyceps</taxon>
    </lineage>
</organism>
<protein>
    <recommendedName>
        <fullName evidence="4">AA1-like domain-containing protein</fullName>
    </recommendedName>
</protein>
<feature type="signal peptide" evidence="1">
    <location>
        <begin position="1"/>
        <end position="19"/>
    </location>
</feature>
<gene>
    <name evidence="2" type="ORF">CDD80_3097</name>
</gene>
<name>A0A2C5Z3X3_9HYPO</name>
<evidence type="ECO:0008006" key="4">
    <source>
        <dbReference type="Google" id="ProtNLM"/>
    </source>
</evidence>
<feature type="chain" id="PRO_5013197321" description="AA1-like domain-containing protein" evidence="1">
    <location>
        <begin position="20"/>
        <end position="184"/>
    </location>
</feature>
<sequence length="184" mass="20903">MKPLATLLLLLTHPLVVTSRSVLAELQIDRQTGQVSTEIWDPSYSRLHARSCRPKIDTGDFYNYPISFLVDDQGRGTIKIKARVSPTSEFDSPDDHNICDVRSDDDETVLVCDVDIPDRIALPVLDDKRAGGCLNRARLKLTSIYRGTRSKGYIDSYLQQYRQESVRSDVERIGRYEQSIKRGV</sequence>
<comment type="caution">
    <text evidence="2">The sequence shown here is derived from an EMBL/GenBank/DDBJ whole genome shotgun (WGS) entry which is preliminary data.</text>
</comment>
<accession>A0A2C5Z3X3</accession>
<evidence type="ECO:0000313" key="2">
    <source>
        <dbReference type="EMBL" id="PHH74402.1"/>
    </source>
</evidence>
<evidence type="ECO:0000313" key="3">
    <source>
        <dbReference type="Proteomes" id="UP000226431"/>
    </source>
</evidence>
<dbReference type="AlphaFoldDB" id="A0A2C5Z3X3"/>